<evidence type="ECO:0000259" key="3">
    <source>
        <dbReference type="Pfam" id="PF07331"/>
    </source>
</evidence>
<proteinExistence type="predicted"/>
<feature type="domain" description="DUF1468" evidence="3">
    <location>
        <begin position="88"/>
        <end position="244"/>
    </location>
</feature>
<evidence type="ECO:0000256" key="2">
    <source>
        <dbReference type="SAM" id="Phobius"/>
    </source>
</evidence>
<evidence type="ECO:0000313" key="4">
    <source>
        <dbReference type="EMBL" id="RAI02169.1"/>
    </source>
</evidence>
<name>A0A8B2NUJ1_9HYPH</name>
<feature type="region of interest" description="Disordered" evidence="1">
    <location>
        <begin position="1"/>
        <end position="82"/>
    </location>
</feature>
<dbReference type="InterPro" id="IPR009936">
    <property type="entry name" value="DUF1468"/>
</dbReference>
<feature type="compositionally biased region" description="Basic residues" evidence="1">
    <location>
        <begin position="34"/>
        <end position="46"/>
    </location>
</feature>
<comment type="caution">
    <text evidence="4">The sequence shown here is derived from an EMBL/GenBank/DDBJ whole genome shotgun (WGS) entry which is preliminary data.</text>
</comment>
<organism evidence="4 5">
    <name type="scientific">Acuticoccus sediminis</name>
    <dbReference type="NCBI Taxonomy" id="2184697"/>
    <lineage>
        <taxon>Bacteria</taxon>
        <taxon>Pseudomonadati</taxon>
        <taxon>Pseudomonadota</taxon>
        <taxon>Alphaproteobacteria</taxon>
        <taxon>Hyphomicrobiales</taxon>
        <taxon>Amorphaceae</taxon>
        <taxon>Acuticoccus</taxon>
    </lineage>
</organism>
<feature type="compositionally biased region" description="Basic and acidic residues" evidence="1">
    <location>
        <begin position="47"/>
        <end position="56"/>
    </location>
</feature>
<feature type="transmembrane region" description="Helical" evidence="2">
    <location>
        <begin position="187"/>
        <end position="205"/>
    </location>
</feature>
<feature type="compositionally biased region" description="Basic residues" evidence="1">
    <location>
        <begin position="70"/>
        <end position="79"/>
    </location>
</feature>
<sequence length="247" mass="26544">MDADGYVAHRGAGARRDAGAPPRGQLPCLPRRDRGARRGPVRRAGGRRGDGRAAHRDRPRARAAGQPLHPRPRERRMTRRTNTTDLVAGIVATLIGTGALAGALAMPRFTERGASPFTMPGLTPAIIGAIVTALGLLLMLRAWRGGTADSGAEPTITRWDASSARRMLFTVFVVVLYGVGLFGRLPFVPVTALFIFLFTVGSELLNEERRLSLPALVVRALILALAGAFLVRFVFTDIFLVHLPGAL</sequence>
<protein>
    <recommendedName>
        <fullName evidence="3">DUF1468 domain-containing protein</fullName>
    </recommendedName>
</protein>
<gene>
    <name evidence="4" type="ORF">DLJ53_12445</name>
</gene>
<dbReference type="AlphaFoldDB" id="A0A8B2NUJ1"/>
<feature type="transmembrane region" description="Helical" evidence="2">
    <location>
        <begin position="86"/>
        <end position="105"/>
    </location>
</feature>
<feature type="transmembrane region" description="Helical" evidence="2">
    <location>
        <begin position="125"/>
        <end position="143"/>
    </location>
</feature>
<accession>A0A8B2NUJ1</accession>
<evidence type="ECO:0000256" key="1">
    <source>
        <dbReference type="SAM" id="MobiDB-lite"/>
    </source>
</evidence>
<reference evidence="4 5" key="1">
    <citation type="submission" date="2018-05" db="EMBL/GenBank/DDBJ databases">
        <title>Acuticoccus sediminis sp. nov., isolated from deep-sea sediment of Indian Ocean.</title>
        <authorList>
            <person name="Liu X."/>
            <person name="Lai Q."/>
            <person name="Du Y."/>
            <person name="Sun F."/>
            <person name="Zhang X."/>
            <person name="Wang S."/>
            <person name="Shao Z."/>
        </authorList>
    </citation>
    <scope>NUCLEOTIDE SEQUENCE [LARGE SCALE GENOMIC DNA]</scope>
    <source>
        <strain evidence="4 5">PTG4-2</strain>
    </source>
</reference>
<evidence type="ECO:0000313" key="5">
    <source>
        <dbReference type="Proteomes" id="UP000249590"/>
    </source>
</evidence>
<dbReference type="Proteomes" id="UP000249590">
    <property type="component" value="Unassembled WGS sequence"/>
</dbReference>
<dbReference type="Pfam" id="PF07331">
    <property type="entry name" value="TctB"/>
    <property type="match status" value="1"/>
</dbReference>
<keyword evidence="2" id="KW-1133">Transmembrane helix</keyword>
<dbReference type="EMBL" id="QHHQ01000002">
    <property type="protein sequence ID" value="RAI02169.1"/>
    <property type="molecule type" value="Genomic_DNA"/>
</dbReference>
<feature type="transmembrane region" description="Helical" evidence="2">
    <location>
        <begin position="217"/>
        <end position="241"/>
    </location>
</feature>
<keyword evidence="5" id="KW-1185">Reference proteome</keyword>
<keyword evidence="2" id="KW-0812">Transmembrane</keyword>
<feature type="transmembrane region" description="Helical" evidence="2">
    <location>
        <begin position="164"/>
        <end position="181"/>
    </location>
</feature>
<keyword evidence="2" id="KW-0472">Membrane</keyword>